<reference evidence="1" key="1">
    <citation type="submission" date="2023-07" db="EMBL/GenBank/DDBJ databases">
        <authorList>
            <consortium name="AG Swart"/>
            <person name="Singh M."/>
            <person name="Singh A."/>
            <person name="Seah K."/>
            <person name="Emmerich C."/>
        </authorList>
    </citation>
    <scope>NUCLEOTIDE SEQUENCE</scope>
    <source>
        <strain evidence="1">DP1</strain>
    </source>
</reference>
<proteinExistence type="predicted"/>
<dbReference type="AlphaFoldDB" id="A0AAD1Y6A2"/>
<organism evidence="1 2">
    <name type="scientific">Euplotes crassus</name>
    <dbReference type="NCBI Taxonomy" id="5936"/>
    <lineage>
        <taxon>Eukaryota</taxon>
        <taxon>Sar</taxon>
        <taxon>Alveolata</taxon>
        <taxon>Ciliophora</taxon>
        <taxon>Intramacronucleata</taxon>
        <taxon>Spirotrichea</taxon>
        <taxon>Hypotrichia</taxon>
        <taxon>Euplotida</taxon>
        <taxon>Euplotidae</taxon>
        <taxon>Moneuplotes</taxon>
    </lineage>
</organism>
<accession>A0AAD1Y6A2</accession>
<name>A0AAD1Y6A2_EUPCR</name>
<keyword evidence="2" id="KW-1185">Reference proteome</keyword>
<dbReference type="EMBL" id="CAMPGE010028645">
    <property type="protein sequence ID" value="CAI2386156.1"/>
    <property type="molecule type" value="Genomic_DNA"/>
</dbReference>
<protein>
    <submittedName>
        <fullName evidence="1">Uncharacterized protein</fullName>
    </submittedName>
</protein>
<evidence type="ECO:0000313" key="1">
    <source>
        <dbReference type="EMBL" id="CAI2386156.1"/>
    </source>
</evidence>
<comment type="caution">
    <text evidence="1">The sequence shown here is derived from an EMBL/GenBank/DDBJ whole genome shotgun (WGS) entry which is preliminary data.</text>
</comment>
<sequence length="56" mass="6889">MIILNFLSDNCTIIYIFLHNQDFYKYQTFLMPMSFYKVIQKKSRKKNILILEMSNF</sequence>
<dbReference type="Proteomes" id="UP001295684">
    <property type="component" value="Unassembled WGS sequence"/>
</dbReference>
<gene>
    <name evidence="1" type="ORF">ECRASSUSDP1_LOCUS27760</name>
</gene>
<evidence type="ECO:0000313" key="2">
    <source>
        <dbReference type="Proteomes" id="UP001295684"/>
    </source>
</evidence>